<keyword evidence="1" id="KW-0472">Membrane</keyword>
<dbReference type="InterPro" id="IPR014729">
    <property type="entry name" value="Rossmann-like_a/b/a_fold"/>
</dbReference>
<dbReference type="Gene3D" id="3.40.50.620">
    <property type="entry name" value="HUPs"/>
    <property type="match status" value="1"/>
</dbReference>
<dbReference type="RefSeq" id="WP_271997570.1">
    <property type="nucleotide sequence ID" value="NZ_JAQNDN010000004.1"/>
</dbReference>
<dbReference type="EMBL" id="JAQNDN010000004">
    <property type="protein sequence ID" value="MDC0668440.1"/>
    <property type="molecule type" value="Genomic_DNA"/>
</dbReference>
<dbReference type="PANTHER" id="PTHR30336">
    <property type="entry name" value="INNER MEMBRANE PROTEIN, PROBABLE PERMEASE"/>
    <property type="match status" value="1"/>
</dbReference>
<organism evidence="3 4">
    <name type="scientific">Nannocystis radixulma</name>
    <dbReference type="NCBI Taxonomy" id="2995305"/>
    <lineage>
        <taxon>Bacteria</taxon>
        <taxon>Pseudomonadati</taxon>
        <taxon>Myxococcota</taxon>
        <taxon>Polyangia</taxon>
        <taxon>Nannocystales</taxon>
        <taxon>Nannocystaceae</taxon>
        <taxon>Nannocystis</taxon>
    </lineage>
</organism>
<name>A0ABT5B434_9BACT</name>
<reference evidence="3 4" key="1">
    <citation type="submission" date="2022-11" db="EMBL/GenBank/DDBJ databases">
        <title>Minimal conservation of predation-associated metabolite biosynthetic gene clusters underscores biosynthetic potential of Myxococcota including descriptions for ten novel species: Archangium lansinium sp. nov., Myxococcus landrumus sp. nov., Nannocystis bai.</title>
        <authorList>
            <person name="Ahearne A."/>
            <person name="Stevens C."/>
            <person name="Dowd S."/>
        </authorList>
    </citation>
    <scope>NUCLEOTIDE SEQUENCE [LARGE SCALE GENOMIC DNA]</scope>
    <source>
        <strain evidence="3 4">NCELM</strain>
    </source>
</reference>
<gene>
    <name evidence="3" type="ORF">POL58_11860</name>
</gene>
<dbReference type="InterPro" id="IPR051599">
    <property type="entry name" value="Cell_Envelope_Assoc"/>
</dbReference>
<feature type="transmembrane region" description="Helical" evidence="1">
    <location>
        <begin position="150"/>
        <end position="173"/>
    </location>
</feature>
<protein>
    <submittedName>
        <fullName evidence="3">YdcF family protein</fullName>
    </submittedName>
</protein>
<dbReference type="Pfam" id="PF02698">
    <property type="entry name" value="DUF218"/>
    <property type="match status" value="1"/>
</dbReference>
<feature type="transmembrane region" description="Helical" evidence="1">
    <location>
        <begin position="87"/>
        <end position="108"/>
    </location>
</feature>
<keyword evidence="4" id="KW-1185">Reference proteome</keyword>
<dbReference type="PANTHER" id="PTHR30336:SF20">
    <property type="entry name" value="DUF218 DOMAIN-CONTAINING PROTEIN"/>
    <property type="match status" value="1"/>
</dbReference>
<evidence type="ECO:0000313" key="4">
    <source>
        <dbReference type="Proteomes" id="UP001217838"/>
    </source>
</evidence>
<dbReference type="InterPro" id="IPR003848">
    <property type="entry name" value="DUF218"/>
</dbReference>
<proteinExistence type="predicted"/>
<evidence type="ECO:0000259" key="2">
    <source>
        <dbReference type="Pfam" id="PF02698"/>
    </source>
</evidence>
<feature type="transmembrane region" description="Helical" evidence="1">
    <location>
        <begin position="21"/>
        <end position="44"/>
    </location>
</feature>
<keyword evidence="1" id="KW-1133">Transmembrane helix</keyword>
<sequence length="341" mass="36125">MSPPRREHAGVRARARAWLPDVGLALGVFVALNVAGELLVGGGFDVTGAWISLPEGPGATILKGTLAAGLIARGLGPLRQPWARVTAASALLVVAAAAAWDTIVYFALLTTGRIATPLPFPSSVLVLALALALAWTAARPGPPRTWSKGQVVRSLAVAAVVAWTLPLVLMLTFGPTRYAREADAIVVFGARVYADGRPSHALADRVDEAIRLYHRGLAPVIVMSGALDEVHGGSEPAAMKARAVAAGVPAAAIVLDELGVDTAATVDVTAAWLRERGERRVLAVSHYYHQPRVKLLFQRAGVLAYTVPATMSRRLLKEPWFVAREVLAYYAAWLAPVLPMN</sequence>
<feature type="transmembrane region" description="Helical" evidence="1">
    <location>
        <begin position="120"/>
        <end position="138"/>
    </location>
</feature>
<evidence type="ECO:0000256" key="1">
    <source>
        <dbReference type="SAM" id="Phobius"/>
    </source>
</evidence>
<evidence type="ECO:0000313" key="3">
    <source>
        <dbReference type="EMBL" id="MDC0668440.1"/>
    </source>
</evidence>
<feature type="domain" description="DUF218" evidence="2">
    <location>
        <begin position="183"/>
        <end position="327"/>
    </location>
</feature>
<dbReference type="Proteomes" id="UP001217838">
    <property type="component" value="Unassembled WGS sequence"/>
</dbReference>
<keyword evidence="1" id="KW-0812">Transmembrane</keyword>
<dbReference type="CDD" id="cd06259">
    <property type="entry name" value="YdcF-like"/>
    <property type="match status" value="1"/>
</dbReference>
<accession>A0ABT5B434</accession>
<comment type="caution">
    <text evidence="3">The sequence shown here is derived from an EMBL/GenBank/DDBJ whole genome shotgun (WGS) entry which is preliminary data.</text>
</comment>